<reference evidence="3 4" key="1">
    <citation type="submission" date="2018-03" db="EMBL/GenBank/DDBJ databases">
        <title>Genomic Encyclopedia of Type Strains, Phase III (KMG-III): the genomes of soil and plant-associated and newly described type strains.</title>
        <authorList>
            <person name="Whitman W."/>
        </authorList>
    </citation>
    <scope>NUCLEOTIDE SEQUENCE [LARGE SCALE GENOMIC DNA]</scope>
    <source>
        <strain evidence="3 4">CGMCC 1.12700</strain>
    </source>
</reference>
<comment type="caution">
    <text evidence="3">The sequence shown here is derived from an EMBL/GenBank/DDBJ whole genome shotgun (WGS) entry which is preliminary data.</text>
</comment>
<proteinExistence type="predicted"/>
<protein>
    <submittedName>
        <fullName evidence="3">Putative secreted protein (Por secretion system target)</fullName>
    </submittedName>
</protein>
<accession>A0A2P8DD18</accession>
<evidence type="ECO:0000313" key="3">
    <source>
        <dbReference type="EMBL" id="PSK95067.1"/>
    </source>
</evidence>
<name>A0A2P8DD18_9BACT</name>
<organism evidence="3 4">
    <name type="scientific">Taibaiella chishuiensis</name>
    <dbReference type="NCBI Taxonomy" id="1434707"/>
    <lineage>
        <taxon>Bacteria</taxon>
        <taxon>Pseudomonadati</taxon>
        <taxon>Bacteroidota</taxon>
        <taxon>Chitinophagia</taxon>
        <taxon>Chitinophagales</taxon>
        <taxon>Chitinophagaceae</taxon>
        <taxon>Taibaiella</taxon>
    </lineage>
</organism>
<keyword evidence="1" id="KW-0732">Signal</keyword>
<dbReference type="EMBL" id="PYGD01000001">
    <property type="protein sequence ID" value="PSK95067.1"/>
    <property type="molecule type" value="Genomic_DNA"/>
</dbReference>
<feature type="chain" id="PRO_5015118459" evidence="1">
    <location>
        <begin position="20"/>
        <end position="157"/>
    </location>
</feature>
<dbReference type="AlphaFoldDB" id="A0A2P8DD18"/>
<feature type="signal peptide" evidence="1">
    <location>
        <begin position="1"/>
        <end position="19"/>
    </location>
</feature>
<dbReference type="RefSeq" id="WP_106521740.1">
    <property type="nucleotide sequence ID" value="NZ_PYGD01000001.1"/>
</dbReference>
<keyword evidence="4" id="KW-1185">Reference proteome</keyword>
<dbReference type="OrthoDB" id="678145at2"/>
<evidence type="ECO:0000259" key="2">
    <source>
        <dbReference type="Pfam" id="PF18962"/>
    </source>
</evidence>
<sequence>MKTLYLSCLMTALAFIAKAQNKIVISYDENGNRVKRERICPTCRPAASNNSNAPSDAFAAPVALAGQEGKAGTFRVYPNPAGNFVTLYLDFVSLQQKCTVVLMDQSGREHFRKQAATATTEIPLAKLADGMYYVILFRDNQKDVVRVVKETGAGQAR</sequence>
<dbReference type="Proteomes" id="UP000240572">
    <property type="component" value="Unassembled WGS sequence"/>
</dbReference>
<dbReference type="InterPro" id="IPR026444">
    <property type="entry name" value="Secre_tail"/>
</dbReference>
<feature type="domain" description="Secretion system C-terminal sorting" evidence="2">
    <location>
        <begin position="76"/>
        <end position="144"/>
    </location>
</feature>
<dbReference type="NCBIfam" id="TIGR04183">
    <property type="entry name" value="Por_Secre_tail"/>
    <property type="match status" value="1"/>
</dbReference>
<gene>
    <name evidence="3" type="ORF">B0I18_1011231</name>
</gene>
<dbReference type="Pfam" id="PF18962">
    <property type="entry name" value="Por_Secre_tail"/>
    <property type="match status" value="1"/>
</dbReference>
<evidence type="ECO:0000313" key="4">
    <source>
        <dbReference type="Proteomes" id="UP000240572"/>
    </source>
</evidence>
<evidence type="ECO:0000256" key="1">
    <source>
        <dbReference type="SAM" id="SignalP"/>
    </source>
</evidence>